<evidence type="ECO:0000256" key="1">
    <source>
        <dbReference type="SAM" id="MobiDB-lite"/>
    </source>
</evidence>
<dbReference type="EMBL" id="BT086019">
    <property type="protein sequence ID" value="ACR36372.1"/>
    <property type="molecule type" value="mRNA"/>
</dbReference>
<proteinExistence type="evidence at transcript level"/>
<dbReference type="OrthoDB" id="203821at2759"/>
<dbReference type="KEGG" id="zma:100501750"/>
<organism evidence="2">
    <name type="scientific">Zea mays</name>
    <name type="common">Maize</name>
    <dbReference type="NCBI Taxonomy" id="4577"/>
    <lineage>
        <taxon>Eukaryota</taxon>
        <taxon>Viridiplantae</taxon>
        <taxon>Streptophyta</taxon>
        <taxon>Embryophyta</taxon>
        <taxon>Tracheophyta</taxon>
        <taxon>Spermatophyta</taxon>
        <taxon>Magnoliopsida</taxon>
        <taxon>Liliopsida</taxon>
        <taxon>Poales</taxon>
        <taxon>Poaceae</taxon>
        <taxon>PACMAD clade</taxon>
        <taxon>Panicoideae</taxon>
        <taxon>Andropogonodae</taxon>
        <taxon>Andropogoneae</taxon>
        <taxon>Tripsacinae</taxon>
        <taxon>Zea</taxon>
    </lineage>
</organism>
<sequence>MARRRAGAPARVNVVVVPPHAQPRHVAARLLPRQRLAPPRGLGRGRRGPRRARRVARPRRPLRPLRLDRRARPRRRHGAEARLARRRGQPLQIALHLRGHLPGLRG</sequence>
<evidence type="ECO:0000313" key="2">
    <source>
        <dbReference type="EMBL" id="ACR36372.1"/>
    </source>
</evidence>
<dbReference type="RefSeq" id="NP_001310279.1">
    <property type="nucleotide sequence ID" value="NM_001323350.1"/>
</dbReference>
<dbReference type="GeneID" id="100501750"/>
<dbReference type="AlphaFoldDB" id="C4J5C2"/>
<name>C4J5C2_MAIZE</name>
<feature type="compositionally biased region" description="Basic residues" evidence="1">
    <location>
        <begin position="43"/>
        <end position="64"/>
    </location>
</feature>
<feature type="region of interest" description="Disordered" evidence="1">
    <location>
        <begin position="33"/>
        <end position="106"/>
    </location>
</feature>
<reference evidence="2" key="1">
    <citation type="journal article" date="2009" name="PLoS Genet.">
        <title>Sequencing, mapping, and analysis of 27,455 maize full-length cDNAs.</title>
        <authorList>
            <person name="Soderlund C."/>
            <person name="Descour A."/>
            <person name="Kudrna D."/>
            <person name="Bomhoff M."/>
            <person name="Boyd L."/>
            <person name="Currie J."/>
            <person name="Angelova A."/>
            <person name="Collura K."/>
            <person name="Wissotski M."/>
            <person name="Ashley E."/>
            <person name="Morrow D."/>
            <person name="Fernandes J."/>
            <person name="Walbot V."/>
            <person name="Yu Y."/>
        </authorList>
    </citation>
    <scope>NUCLEOTIDE SEQUENCE</scope>
    <source>
        <strain evidence="2">B73</strain>
    </source>
</reference>
<accession>C4J5C2</accession>
<dbReference type="EMBL" id="BT086120">
    <property type="protein sequence ID" value="ACR36473.1"/>
    <property type="molecule type" value="mRNA"/>
</dbReference>
<protein>
    <submittedName>
        <fullName evidence="2">Uncharacterized protein</fullName>
    </submittedName>
</protein>